<organism evidence="1 2">
    <name type="scientific">Pseudomonas synxantha</name>
    <dbReference type="NCBI Taxonomy" id="47883"/>
    <lineage>
        <taxon>Bacteria</taxon>
        <taxon>Pseudomonadati</taxon>
        <taxon>Pseudomonadota</taxon>
        <taxon>Gammaproteobacteria</taxon>
        <taxon>Pseudomonadales</taxon>
        <taxon>Pseudomonadaceae</taxon>
        <taxon>Pseudomonas</taxon>
    </lineage>
</organism>
<gene>
    <name evidence="1" type="ORF">C4K03_1253</name>
</gene>
<sequence length="46" mass="5078">MKAVEEQLSWKTSIVVLVWRTASAGGCAIFTVTRIPILGRGLLLEY</sequence>
<accession>A0A3G7V430</accession>
<dbReference type="AlphaFoldDB" id="A0A3G7V430"/>
<dbReference type="EMBL" id="CP027754">
    <property type="protein sequence ID" value="AZE53424.1"/>
    <property type="molecule type" value="Genomic_DNA"/>
</dbReference>
<evidence type="ECO:0000313" key="2">
    <source>
        <dbReference type="Proteomes" id="UP000268696"/>
    </source>
</evidence>
<name>A0A3G7V430_9PSED</name>
<reference evidence="1 2" key="1">
    <citation type="submission" date="2018-03" db="EMBL/GenBank/DDBJ databases">
        <title>Diversity of phytobeneficial traits revealed by whole-genome analysis of worldwide-isolated phenazine-producing Pseudomonas spp.</title>
        <authorList>
            <person name="Biessy A."/>
            <person name="Novinscak A."/>
            <person name="Blom J."/>
            <person name="Leger G."/>
            <person name="Thomashow L.S."/>
            <person name="Cazorla F.M."/>
            <person name="Josic D."/>
            <person name="Filion M."/>
        </authorList>
    </citation>
    <scope>NUCLEOTIDE SEQUENCE [LARGE SCALE GENOMIC DNA]</scope>
    <source>
        <strain evidence="1 2">30B</strain>
    </source>
</reference>
<protein>
    <submittedName>
        <fullName evidence="1">Uncharacterized protein</fullName>
    </submittedName>
</protein>
<evidence type="ECO:0000313" key="1">
    <source>
        <dbReference type="EMBL" id="AZE53424.1"/>
    </source>
</evidence>
<dbReference type="Proteomes" id="UP000268696">
    <property type="component" value="Chromosome"/>
</dbReference>
<proteinExistence type="predicted"/>